<feature type="domain" description="DUF3298" evidence="1">
    <location>
        <begin position="133"/>
        <end position="205"/>
    </location>
</feature>
<dbReference type="EMBL" id="CBXI010000010">
    <property type="protein sequence ID" value="CDL90805.1"/>
    <property type="molecule type" value="Genomic_DNA"/>
</dbReference>
<accession>W6N4B9</accession>
<name>W6N4B9_CLOTY</name>
<comment type="caution">
    <text evidence="2">The sequence shown here is derived from an EMBL/GenBank/DDBJ whole genome shotgun (WGS) entry which is preliminary data.</text>
</comment>
<organism evidence="2 3">
    <name type="scientific">Clostridium tyrobutyricum DIVETGP</name>
    <dbReference type="NCBI Taxonomy" id="1408889"/>
    <lineage>
        <taxon>Bacteria</taxon>
        <taxon>Bacillati</taxon>
        <taxon>Bacillota</taxon>
        <taxon>Clostridia</taxon>
        <taxon>Eubacteriales</taxon>
        <taxon>Clostridiaceae</taxon>
        <taxon>Clostridium</taxon>
    </lineage>
</organism>
<dbReference type="GeneID" id="29420542"/>
<evidence type="ECO:0000313" key="3">
    <source>
        <dbReference type="Proteomes" id="UP000019482"/>
    </source>
</evidence>
<reference evidence="2 3" key="1">
    <citation type="journal article" date="2015" name="Genome Announc.">
        <title>Draft Genome Sequence of Clostridium tyrobutyricum Strain DIVETGP, Isolated from Cow's Milk for Grana Padano Production.</title>
        <authorList>
            <person name="Soggiu A."/>
            <person name="Piras C."/>
            <person name="Gaiarsa S."/>
            <person name="Sassera D."/>
            <person name="Roncada P."/>
            <person name="Bendixen E."/>
            <person name="Brasca M."/>
            <person name="Bonizzi L."/>
        </authorList>
    </citation>
    <scope>NUCLEOTIDE SEQUENCE [LARGE SCALE GENOMIC DNA]</scope>
    <source>
        <strain evidence="2 3">DIVETGP</strain>
    </source>
</reference>
<dbReference type="AlphaFoldDB" id="W6N4B9"/>
<evidence type="ECO:0000313" key="2">
    <source>
        <dbReference type="EMBL" id="CDL90805.1"/>
    </source>
</evidence>
<proteinExistence type="predicted"/>
<dbReference type="Gene3D" id="3.90.640.20">
    <property type="entry name" value="Heat-shock cognate protein, ATPase"/>
    <property type="match status" value="1"/>
</dbReference>
<dbReference type="Gene3D" id="3.30.565.40">
    <property type="entry name" value="Fervidobacterium nodosum Rt17-B1 like"/>
    <property type="match status" value="1"/>
</dbReference>
<dbReference type="OrthoDB" id="5637at2"/>
<dbReference type="RefSeq" id="WP_017750532.1">
    <property type="nucleotide sequence ID" value="NZ_CBXI010000010.1"/>
</dbReference>
<evidence type="ECO:0000259" key="1">
    <source>
        <dbReference type="Pfam" id="PF11738"/>
    </source>
</evidence>
<dbReference type="Proteomes" id="UP000019482">
    <property type="component" value="Unassembled WGS sequence"/>
</dbReference>
<dbReference type="InterPro" id="IPR021729">
    <property type="entry name" value="DUF3298"/>
</dbReference>
<sequence length="225" mass="26054">MIYFSYPDNFKNNMKYRSENLKEGIKLEEQILEPDKFKISYPVVDNTKNKENISNINNAIINEVGELFKSQALVDGVVDFNQILGDYEVTLNESGILSILFSMYIYVNRAAHGYTKYSSITVNIENGRVYSFSDLFNSKVNYTAVLNELAKQYIEQNNITLINEYNGITPDQEYYLTPTSLVIYYQVYDYTPYVHGLFKIEIPYEKIKNIISPVGPIAQILNNEY</sequence>
<gene>
    <name evidence="2" type="ORF">CTDIVETGP_0875</name>
</gene>
<protein>
    <submittedName>
        <fullName evidence="2">Putative anti-SigV factor</fullName>
    </submittedName>
</protein>
<dbReference type="Pfam" id="PF11738">
    <property type="entry name" value="DUF3298"/>
    <property type="match status" value="1"/>
</dbReference>
<dbReference type="InterPro" id="IPR037126">
    <property type="entry name" value="PdaC/RsiV-like_sf"/>
</dbReference>
<keyword evidence="3" id="KW-1185">Reference proteome</keyword>